<dbReference type="AlphaFoldDB" id="A0A1Y3B717"/>
<proteinExistence type="predicted"/>
<feature type="chain" id="PRO_5013322631" evidence="1">
    <location>
        <begin position="18"/>
        <end position="54"/>
    </location>
</feature>
<feature type="signal peptide" evidence="1">
    <location>
        <begin position="1"/>
        <end position="17"/>
    </location>
</feature>
<gene>
    <name evidence="2" type="ORF">BLA29_013338</name>
</gene>
<accession>A0A1Y3B717</accession>
<name>A0A1Y3B717_EURMA</name>
<keyword evidence="1" id="KW-0732">Signal</keyword>
<sequence>MLKCSLWVTIHLVNVAAQSLKMKNILPPNVFIESIMIKPIQSSTFVAVLTIHYC</sequence>
<dbReference type="EMBL" id="MUJZ01040594">
    <property type="protein sequence ID" value="OTF75738.1"/>
    <property type="molecule type" value="Genomic_DNA"/>
</dbReference>
<evidence type="ECO:0000313" key="2">
    <source>
        <dbReference type="EMBL" id="OTF75738.1"/>
    </source>
</evidence>
<protein>
    <submittedName>
        <fullName evidence="2">Uncharacterized protein</fullName>
    </submittedName>
</protein>
<reference evidence="2 3" key="1">
    <citation type="submission" date="2017-03" db="EMBL/GenBank/DDBJ databases">
        <title>Genome Survey of Euroglyphus maynei.</title>
        <authorList>
            <person name="Arlian L.G."/>
            <person name="Morgan M.S."/>
            <person name="Rider S.D."/>
        </authorList>
    </citation>
    <scope>NUCLEOTIDE SEQUENCE [LARGE SCALE GENOMIC DNA]</scope>
    <source>
        <strain evidence="2">Arlian Lab</strain>
        <tissue evidence="2">Whole body</tissue>
    </source>
</reference>
<comment type="caution">
    <text evidence="2">The sequence shown here is derived from an EMBL/GenBank/DDBJ whole genome shotgun (WGS) entry which is preliminary data.</text>
</comment>
<keyword evidence="3" id="KW-1185">Reference proteome</keyword>
<evidence type="ECO:0000313" key="3">
    <source>
        <dbReference type="Proteomes" id="UP000194236"/>
    </source>
</evidence>
<organism evidence="2 3">
    <name type="scientific">Euroglyphus maynei</name>
    <name type="common">Mayne's house dust mite</name>
    <dbReference type="NCBI Taxonomy" id="6958"/>
    <lineage>
        <taxon>Eukaryota</taxon>
        <taxon>Metazoa</taxon>
        <taxon>Ecdysozoa</taxon>
        <taxon>Arthropoda</taxon>
        <taxon>Chelicerata</taxon>
        <taxon>Arachnida</taxon>
        <taxon>Acari</taxon>
        <taxon>Acariformes</taxon>
        <taxon>Sarcoptiformes</taxon>
        <taxon>Astigmata</taxon>
        <taxon>Psoroptidia</taxon>
        <taxon>Analgoidea</taxon>
        <taxon>Pyroglyphidae</taxon>
        <taxon>Pyroglyphinae</taxon>
        <taxon>Euroglyphus</taxon>
    </lineage>
</organism>
<dbReference type="Proteomes" id="UP000194236">
    <property type="component" value="Unassembled WGS sequence"/>
</dbReference>
<evidence type="ECO:0000256" key="1">
    <source>
        <dbReference type="SAM" id="SignalP"/>
    </source>
</evidence>